<evidence type="ECO:0008006" key="2">
    <source>
        <dbReference type="Google" id="ProtNLM"/>
    </source>
</evidence>
<proteinExistence type="predicted"/>
<dbReference type="PANTHER" id="PTHR36439">
    <property type="entry name" value="BLL4334 PROTEIN"/>
    <property type="match status" value="1"/>
</dbReference>
<dbReference type="InterPro" id="IPR012545">
    <property type="entry name" value="DUF1697"/>
</dbReference>
<organism evidence="1">
    <name type="scientific">termite gut metagenome</name>
    <dbReference type="NCBI Taxonomy" id="433724"/>
    <lineage>
        <taxon>unclassified sequences</taxon>
        <taxon>metagenomes</taxon>
        <taxon>organismal metagenomes</taxon>
    </lineage>
</organism>
<gene>
    <name evidence="1" type="ORF">EZS27_011595</name>
</gene>
<comment type="caution">
    <text evidence="1">The sequence shown here is derived from an EMBL/GenBank/DDBJ whole genome shotgun (WGS) entry which is preliminary data.</text>
</comment>
<dbReference type="SUPFAM" id="SSF160379">
    <property type="entry name" value="SP0830-like"/>
    <property type="match status" value="1"/>
</dbReference>
<dbReference type="Gene3D" id="3.30.70.1260">
    <property type="entry name" value="bacterial protein sp0830 like"/>
    <property type="match status" value="1"/>
</dbReference>
<name>A0A5J4S5C0_9ZZZZ</name>
<dbReference type="Gene3D" id="3.30.70.1280">
    <property type="entry name" value="SP0830-like domains"/>
    <property type="match status" value="1"/>
</dbReference>
<dbReference type="AlphaFoldDB" id="A0A5J4S5C0"/>
<accession>A0A5J4S5C0</accession>
<reference evidence="1" key="1">
    <citation type="submission" date="2019-03" db="EMBL/GenBank/DDBJ databases">
        <title>Single cell metagenomics reveals metabolic interactions within the superorganism composed of flagellate Streblomastix strix and complex community of Bacteroidetes bacteria on its surface.</title>
        <authorList>
            <person name="Treitli S.C."/>
            <person name="Kolisko M."/>
            <person name="Husnik F."/>
            <person name="Keeling P."/>
            <person name="Hampl V."/>
        </authorList>
    </citation>
    <scope>NUCLEOTIDE SEQUENCE</scope>
    <source>
        <strain evidence="1">STM</strain>
    </source>
</reference>
<evidence type="ECO:0000313" key="1">
    <source>
        <dbReference type="EMBL" id="KAA6340553.1"/>
    </source>
</evidence>
<dbReference type="PIRSF" id="PIRSF008502">
    <property type="entry name" value="UCP008502"/>
    <property type="match status" value="1"/>
</dbReference>
<dbReference type="Pfam" id="PF08002">
    <property type="entry name" value="DUF1697"/>
    <property type="match status" value="1"/>
</dbReference>
<protein>
    <recommendedName>
        <fullName evidence="2">DUF1697 domain-containing protein</fullName>
    </recommendedName>
</protein>
<dbReference type="PANTHER" id="PTHR36439:SF1">
    <property type="entry name" value="DUF1697 DOMAIN-CONTAINING PROTEIN"/>
    <property type="match status" value="1"/>
</dbReference>
<dbReference type="EMBL" id="SNRY01000452">
    <property type="protein sequence ID" value="KAA6340553.1"/>
    <property type="molecule type" value="Genomic_DNA"/>
</dbReference>
<sequence length="186" mass="21199">MKHWQTTRFLALLRGINVGGNHIIKMNDLKNAFEGMGFTDVVTYIQSGNVIFSADGEKTSLTAAIEKHLSQKFHYEASMALLTAGEMEAVIAHIPKGFGNDPEEYRYDVWFVKPPLTVGQLMPQVRIKEGVDTVERGENVLYTSRLIAQAGKSYLIKVIQQPAYRYITIRNWNTTRKLNEIMNYQK</sequence>